<dbReference type="Proteomes" id="UP000190286">
    <property type="component" value="Unassembled WGS sequence"/>
</dbReference>
<dbReference type="SUPFAM" id="SSF75005">
    <property type="entry name" value="Arabinanase/levansucrase/invertase"/>
    <property type="match status" value="1"/>
</dbReference>
<dbReference type="GO" id="GO:0004553">
    <property type="term" value="F:hydrolase activity, hydrolyzing O-glycosyl compounds"/>
    <property type="evidence" value="ECO:0007669"/>
    <property type="project" value="InterPro"/>
</dbReference>
<dbReference type="Gene3D" id="2.115.10.20">
    <property type="entry name" value="Glycosyl hydrolase domain, family 43"/>
    <property type="match status" value="1"/>
</dbReference>
<name>A0A1T4Y7D0_9FIRM</name>
<dbReference type="GeneID" id="93339198"/>
<dbReference type="STRING" id="745368.SAMN02745178_02778"/>
<reference evidence="5 6" key="1">
    <citation type="submission" date="2017-02" db="EMBL/GenBank/DDBJ databases">
        <authorList>
            <person name="Peterson S.W."/>
        </authorList>
    </citation>
    <scope>NUCLEOTIDE SEQUENCE [LARGE SCALE GENOMIC DNA]</scope>
    <source>
        <strain evidence="5 6">ATCC 27749</strain>
    </source>
</reference>
<evidence type="ECO:0000256" key="3">
    <source>
        <dbReference type="ARBA" id="ARBA00023295"/>
    </source>
</evidence>
<evidence type="ECO:0000256" key="4">
    <source>
        <dbReference type="RuleBase" id="RU361187"/>
    </source>
</evidence>
<dbReference type="PANTHER" id="PTHR22925:SF3">
    <property type="entry name" value="GLYCOSYL HYDROLASE FAMILY PROTEIN 43"/>
    <property type="match status" value="1"/>
</dbReference>
<dbReference type="CDD" id="cd18825">
    <property type="entry name" value="GH43_CtGH43-like"/>
    <property type="match status" value="1"/>
</dbReference>
<dbReference type="AlphaFoldDB" id="A0A1T4Y7D0"/>
<keyword evidence="2 4" id="KW-0378">Hydrolase</keyword>
<comment type="similarity">
    <text evidence="1 4">Belongs to the glycosyl hydrolase 43 family.</text>
</comment>
<dbReference type="InterPro" id="IPR023296">
    <property type="entry name" value="Glyco_hydro_beta-prop_sf"/>
</dbReference>
<sequence length="298" mass="33619">MKNGALWLDTDGRGIQAHGGSILQHNGIFYWYGENKDTDTHNRSVDFVGFSCYKSRDLLHWENCGLVLSAVNELGHDLHPDSVCERPSVLYNAETQKFVLWFHLDNRRYTRAEVGLAVSNTPTGPFTYMGSQRPGSHDSRDFTAFQDRDGRAYLFCSSDWNATMRVWELDKTYTKLTGSGKEILIDQAREAPALWHSGEKYLMFSSGCTGWSPNTMLYAESSAIFGSWRLIDAPCRGPGARRTFGAQSAAVFAANGQPYLLLDHWHPDDLRNSGYTILPITFENGLPALNWQDEWMGI</sequence>
<dbReference type="OrthoDB" id="273314at2"/>
<protein>
    <submittedName>
        <fullName evidence="5">Glycosyl hydrolases family 43</fullName>
    </submittedName>
</protein>
<dbReference type="InterPro" id="IPR006710">
    <property type="entry name" value="Glyco_hydro_43"/>
</dbReference>
<accession>A0A1T4Y7D0</accession>
<proteinExistence type="inferred from homology"/>
<organism evidence="5 6">
    <name type="scientific">Gemmiger formicilis</name>
    <dbReference type="NCBI Taxonomy" id="745368"/>
    <lineage>
        <taxon>Bacteria</taxon>
        <taxon>Bacillati</taxon>
        <taxon>Bacillota</taxon>
        <taxon>Clostridia</taxon>
        <taxon>Eubacteriales</taxon>
        <taxon>Gemmiger</taxon>
    </lineage>
</organism>
<keyword evidence="3 4" id="KW-0326">Glycosidase</keyword>
<evidence type="ECO:0000313" key="6">
    <source>
        <dbReference type="Proteomes" id="UP000190286"/>
    </source>
</evidence>
<evidence type="ECO:0000256" key="2">
    <source>
        <dbReference type="ARBA" id="ARBA00022801"/>
    </source>
</evidence>
<dbReference type="PANTHER" id="PTHR22925">
    <property type="entry name" value="GLYCOSYL HYDROLASE 43 FAMILY MEMBER"/>
    <property type="match status" value="1"/>
</dbReference>
<dbReference type="GO" id="GO:0005975">
    <property type="term" value="P:carbohydrate metabolic process"/>
    <property type="evidence" value="ECO:0007669"/>
    <property type="project" value="InterPro"/>
</dbReference>
<keyword evidence="6" id="KW-1185">Reference proteome</keyword>
<evidence type="ECO:0000313" key="5">
    <source>
        <dbReference type="EMBL" id="SKA97185.1"/>
    </source>
</evidence>
<dbReference type="Pfam" id="PF04616">
    <property type="entry name" value="Glyco_hydro_43"/>
    <property type="match status" value="1"/>
</dbReference>
<dbReference type="RefSeq" id="WP_078785572.1">
    <property type="nucleotide sequence ID" value="NZ_FUYF01000040.1"/>
</dbReference>
<evidence type="ECO:0000256" key="1">
    <source>
        <dbReference type="ARBA" id="ARBA00009865"/>
    </source>
</evidence>
<gene>
    <name evidence="5" type="ORF">SAMN02745178_02778</name>
</gene>
<dbReference type="EMBL" id="FUYF01000040">
    <property type="protein sequence ID" value="SKA97185.1"/>
    <property type="molecule type" value="Genomic_DNA"/>
</dbReference>